<protein>
    <submittedName>
        <fullName evidence="2">Uncharacterized protein</fullName>
    </submittedName>
</protein>
<gene>
    <name evidence="2" type="ORF">CcaverHIS019_0401970</name>
</gene>
<dbReference type="KEGG" id="ccac:CcaHIS019_0401970"/>
<feature type="region of interest" description="Disordered" evidence="1">
    <location>
        <begin position="292"/>
        <end position="333"/>
    </location>
</feature>
<feature type="region of interest" description="Disordered" evidence="1">
    <location>
        <begin position="151"/>
        <end position="180"/>
    </location>
</feature>
<dbReference type="Proteomes" id="UP001233271">
    <property type="component" value="Chromosome 4"/>
</dbReference>
<sequence length="533" mass="58711">MEEEQTAQLFSAFAHLQPQSITNEDLATLDGWSNDQLKHEVIRLRRMIANVGGMPNHAQAHIHTHNHHVQPPPGLGNVNHSVGVGVGHSAGQMTSLPQDMGLDRMGQPQELLQQLPPYGYVHSMSPVMAEQHTPTHSNSSVEHHVRKRSYTEVLSPAAGGTPGGPVRGKRPPRHDTGTGKRIERLRRVELQRAIRTKMRCMMGIGPDDDLPQPSEGDVGTVGWVPSWTAGVGDTRNSEWLDHVMSSFIGEATNFHQWTKVPPEDLEPETVKAAARTAFQNFAKRYLADVDPKQAKKQQKYVKNRRRWARKDLKQKRRAKAAQDPSFGETHLPPSALHIDYMSSEYSSPGEDAEDEDGLETQRKRYWMEMLQTRSPDGINSKGGKGGWAEGVSEKVLEVRSPTWRSGRLDHIYRRLDTLSAAQAAMRATPAAQQAASSKAGSGTRLGHVAPSHQRFAMPSELARRGHAPRDLGEPWMWASGQVGLWPEPGMDDFNGRARDAVAAAVEAARRGVSGEGVDPCGVEALVEGWTDAA</sequence>
<reference evidence="2" key="1">
    <citation type="journal article" date="2023" name="BMC Genomics">
        <title>Chromosome-level genome assemblies of Cutaneotrichosporon spp. (Trichosporonales, Basidiomycota) reveal imbalanced evolution between nucleotide sequences and chromosome synteny.</title>
        <authorList>
            <person name="Kobayashi Y."/>
            <person name="Kayamori A."/>
            <person name="Aoki K."/>
            <person name="Shiwa Y."/>
            <person name="Matsutani M."/>
            <person name="Fujita N."/>
            <person name="Sugita T."/>
            <person name="Iwasaki W."/>
            <person name="Tanaka N."/>
            <person name="Takashima M."/>
        </authorList>
    </citation>
    <scope>NUCLEOTIDE SEQUENCE</scope>
    <source>
        <strain evidence="2">HIS019</strain>
    </source>
</reference>
<proteinExistence type="predicted"/>
<dbReference type="EMBL" id="AP028215">
    <property type="protein sequence ID" value="BEI91377.1"/>
    <property type="molecule type" value="Genomic_DNA"/>
</dbReference>
<evidence type="ECO:0000256" key="1">
    <source>
        <dbReference type="SAM" id="MobiDB-lite"/>
    </source>
</evidence>
<accession>A0AA48L3P4</accession>
<feature type="compositionally biased region" description="Basic residues" evidence="1">
    <location>
        <begin position="294"/>
        <end position="319"/>
    </location>
</feature>
<evidence type="ECO:0000313" key="2">
    <source>
        <dbReference type="EMBL" id="BEI91377.1"/>
    </source>
</evidence>
<name>A0AA48L3P4_9TREE</name>
<dbReference type="GeneID" id="85495247"/>
<evidence type="ECO:0000313" key="3">
    <source>
        <dbReference type="Proteomes" id="UP001233271"/>
    </source>
</evidence>
<dbReference type="AlphaFoldDB" id="A0AA48L3P4"/>
<keyword evidence="3" id="KW-1185">Reference proteome</keyword>
<dbReference type="RefSeq" id="XP_060456642.1">
    <property type="nucleotide sequence ID" value="XM_060600005.1"/>
</dbReference>
<organism evidence="2 3">
    <name type="scientific">Cutaneotrichosporon cavernicola</name>
    <dbReference type="NCBI Taxonomy" id="279322"/>
    <lineage>
        <taxon>Eukaryota</taxon>
        <taxon>Fungi</taxon>
        <taxon>Dikarya</taxon>
        <taxon>Basidiomycota</taxon>
        <taxon>Agaricomycotina</taxon>
        <taxon>Tremellomycetes</taxon>
        <taxon>Trichosporonales</taxon>
        <taxon>Trichosporonaceae</taxon>
        <taxon>Cutaneotrichosporon</taxon>
    </lineage>
</organism>